<dbReference type="Proteomes" id="UP001163255">
    <property type="component" value="Chromosome"/>
</dbReference>
<evidence type="ECO:0000313" key="2">
    <source>
        <dbReference type="EMBL" id="UYM17534.1"/>
    </source>
</evidence>
<sequence length="192" mass="21085">MAPTLISAEKDKCVKHDTFVSFLGKNNIYLKRGTCSNGLKTASFNFSAINLIAVLHASIVAQIFPDVVGGSLRRLENAPREFRLEPEIDNFPYHNVIDCPGGIGRSGREMKLSELRVVEQDCMQSTCVQLSELNLNFSPDNEDGWAQACAGWESSDGDPERLPPQTCKGWESPNNDWEDWGGGGGNSGSQVY</sequence>
<feature type="compositionally biased region" description="Gly residues" evidence="1">
    <location>
        <begin position="180"/>
        <end position="192"/>
    </location>
</feature>
<reference evidence="2" key="1">
    <citation type="submission" date="2022-10" db="EMBL/GenBank/DDBJ databases">
        <title>Completed Genome Sequence of two octocoral isolated bacterium, Endozoicomonas euniceicola EF212T and Endozoicomonas gorgoniicola PS125T.</title>
        <authorList>
            <person name="Chiou Y.-J."/>
            <person name="Chen Y.-H."/>
        </authorList>
    </citation>
    <scope>NUCLEOTIDE SEQUENCE</scope>
    <source>
        <strain evidence="2">EF212</strain>
    </source>
</reference>
<dbReference type="EMBL" id="CP103300">
    <property type="protein sequence ID" value="UYM17534.1"/>
    <property type="molecule type" value="Genomic_DNA"/>
</dbReference>
<dbReference type="RefSeq" id="WP_262600152.1">
    <property type="nucleotide sequence ID" value="NZ_CP103300.1"/>
</dbReference>
<name>A0ABY6GXM2_9GAMM</name>
<evidence type="ECO:0000256" key="1">
    <source>
        <dbReference type="SAM" id="MobiDB-lite"/>
    </source>
</evidence>
<keyword evidence="3" id="KW-1185">Reference proteome</keyword>
<proteinExistence type="predicted"/>
<feature type="region of interest" description="Disordered" evidence="1">
    <location>
        <begin position="152"/>
        <end position="192"/>
    </location>
</feature>
<accession>A0ABY6GXM2</accession>
<gene>
    <name evidence="2" type="ORF">NX720_06350</name>
</gene>
<organism evidence="2 3">
    <name type="scientific">Endozoicomonas euniceicola</name>
    <dbReference type="NCBI Taxonomy" id="1234143"/>
    <lineage>
        <taxon>Bacteria</taxon>
        <taxon>Pseudomonadati</taxon>
        <taxon>Pseudomonadota</taxon>
        <taxon>Gammaproteobacteria</taxon>
        <taxon>Oceanospirillales</taxon>
        <taxon>Endozoicomonadaceae</taxon>
        <taxon>Endozoicomonas</taxon>
    </lineage>
</organism>
<protein>
    <submittedName>
        <fullName evidence="2">Uncharacterized protein</fullName>
    </submittedName>
</protein>
<evidence type="ECO:0000313" key="3">
    <source>
        <dbReference type="Proteomes" id="UP001163255"/>
    </source>
</evidence>